<comment type="caution">
    <text evidence="1">The sequence shown here is derived from an EMBL/GenBank/DDBJ whole genome shotgun (WGS) entry which is preliminary data.</text>
</comment>
<name>A0A2T3KUB1_PHOLD</name>
<dbReference type="RefSeq" id="WP_107185308.1">
    <property type="nucleotide sequence ID" value="NZ_CP183254.1"/>
</dbReference>
<proteinExistence type="predicted"/>
<gene>
    <name evidence="1" type="ORF">C0W93_12690</name>
</gene>
<dbReference type="Proteomes" id="UP000240530">
    <property type="component" value="Unassembled WGS sequence"/>
</dbReference>
<dbReference type="EMBL" id="PYNS01000013">
    <property type="protein sequence ID" value="PSV10309.1"/>
    <property type="molecule type" value="Genomic_DNA"/>
</dbReference>
<sequence length="141" mass="16273">MDPQAHIATFIKQHHLLTLCATFNNELWCANCYYVFDAQTMVLYIMSSPESRHGKLMISNKFISGTIAPEPDNIADIQGIQFAGKIDLLENNEEKIAVNIYNQHFPIAKNIPSKIWKITLNELKMTDNRIKFGFKLSWQRN</sequence>
<evidence type="ECO:0000313" key="1">
    <source>
        <dbReference type="EMBL" id="PSV10309.1"/>
    </source>
</evidence>
<dbReference type="SUPFAM" id="SSF50475">
    <property type="entry name" value="FMN-binding split barrel"/>
    <property type="match status" value="1"/>
</dbReference>
<evidence type="ECO:0000313" key="2">
    <source>
        <dbReference type="Proteomes" id="UP000240530"/>
    </source>
</evidence>
<dbReference type="PIRSF" id="PIRSF009554">
    <property type="entry name" value="UCP009554"/>
    <property type="match status" value="1"/>
</dbReference>
<organism evidence="1 2">
    <name type="scientific">Photobacterium leiognathi subsp. mandapamensis</name>
    <name type="common">Photobacterium mandapamensis</name>
    <dbReference type="NCBI Taxonomy" id="48408"/>
    <lineage>
        <taxon>Bacteria</taxon>
        <taxon>Pseudomonadati</taxon>
        <taxon>Pseudomonadota</taxon>
        <taxon>Gammaproteobacteria</taxon>
        <taxon>Vibrionales</taxon>
        <taxon>Vibrionaceae</taxon>
        <taxon>Photobacterium</taxon>
    </lineage>
</organism>
<dbReference type="AlphaFoldDB" id="A0A2T3KUB1"/>
<reference evidence="1 2" key="1">
    <citation type="submission" date="2018-03" db="EMBL/GenBank/DDBJ databases">
        <title>Whole genome sequencing of Histamine producing bacteria.</title>
        <authorList>
            <person name="Butler K."/>
        </authorList>
    </citation>
    <scope>NUCLEOTIDE SEQUENCE [LARGE SCALE GENOMIC DNA]</scope>
    <source>
        <strain evidence="1 2">Res.4.1</strain>
    </source>
</reference>
<accession>A0A2T3KUB1</accession>
<protein>
    <submittedName>
        <fullName evidence="1">Uncharacterized protein</fullName>
    </submittedName>
</protein>
<dbReference type="InterPro" id="IPR011194">
    <property type="entry name" value="UPF0306"/>
</dbReference>
<dbReference type="Gene3D" id="2.30.110.10">
    <property type="entry name" value="Electron Transport, Fmn-binding Protein, Chain A"/>
    <property type="match status" value="1"/>
</dbReference>
<dbReference type="InterPro" id="IPR012349">
    <property type="entry name" value="Split_barrel_FMN-bd"/>
</dbReference>